<dbReference type="OrthoDB" id="3162660at2759"/>
<dbReference type="GO" id="GO:0005737">
    <property type="term" value="C:cytoplasm"/>
    <property type="evidence" value="ECO:0007669"/>
    <property type="project" value="TreeGrafter"/>
</dbReference>
<proteinExistence type="predicted"/>
<dbReference type="InterPro" id="IPR050357">
    <property type="entry name" value="Arrestin_domain-protein"/>
</dbReference>
<gene>
    <name evidence="1" type="ORF">E1B28_011097</name>
</gene>
<protein>
    <recommendedName>
        <fullName evidence="3">Arrestin-like N-terminal domain-containing protein</fullName>
    </recommendedName>
</protein>
<evidence type="ECO:0000313" key="1">
    <source>
        <dbReference type="EMBL" id="KAG7089409.1"/>
    </source>
</evidence>
<dbReference type="KEGG" id="more:E1B28_011097"/>
<name>A0A9P7RTD1_9AGAR</name>
<dbReference type="InterPro" id="IPR014752">
    <property type="entry name" value="Arrestin-like_C"/>
</dbReference>
<dbReference type="Gene3D" id="2.60.40.640">
    <property type="match status" value="1"/>
</dbReference>
<dbReference type="GO" id="GO:0015031">
    <property type="term" value="P:protein transport"/>
    <property type="evidence" value="ECO:0007669"/>
    <property type="project" value="TreeGrafter"/>
</dbReference>
<evidence type="ECO:0000313" key="2">
    <source>
        <dbReference type="Proteomes" id="UP001049176"/>
    </source>
</evidence>
<evidence type="ECO:0008006" key="3">
    <source>
        <dbReference type="Google" id="ProtNLM"/>
    </source>
</evidence>
<dbReference type="EMBL" id="CM032187">
    <property type="protein sequence ID" value="KAG7089409.1"/>
    <property type="molecule type" value="Genomic_DNA"/>
</dbReference>
<organism evidence="1 2">
    <name type="scientific">Marasmius oreades</name>
    <name type="common">fairy-ring Marasmius</name>
    <dbReference type="NCBI Taxonomy" id="181124"/>
    <lineage>
        <taxon>Eukaryota</taxon>
        <taxon>Fungi</taxon>
        <taxon>Dikarya</taxon>
        <taxon>Basidiomycota</taxon>
        <taxon>Agaricomycotina</taxon>
        <taxon>Agaricomycetes</taxon>
        <taxon>Agaricomycetidae</taxon>
        <taxon>Agaricales</taxon>
        <taxon>Marasmiineae</taxon>
        <taxon>Marasmiaceae</taxon>
        <taxon>Marasmius</taxon>
    </lineage>
</organism>
<dbReference type="RefSeq" id="XP_043005879.1">
    <property type="nucleotide sequence ID" value="XM_043156095.1"/>
</dbReference>
<dbReference type="GeneID" id="66080172"/>
<dbReference type="PANTHER" id="PTHR11188">
    <property type="entry name" value="ARRESTIN DOMAIN CONTAINING PROTEIN"/>
    <property type="match status" value="1"/>
</dbReference>
<dbReference type="Proteomes" id="UP001049176">
    <property type="component" value="Chromosome 7"/>
</dbReference>
<keyword evidence="2" id="KW-1185">Reference proteome</keyword>
<accession>A0A9P7RTD1</accession>
<dbReference type="AlphaFoldDB" id="A0A9P7RTD1"/>
<sequence>MNAYAHFLPPPYIEPRTGQVPSSGTETLPRYTRRNTIAQPLIRREPIEHVFQLVDGRRAWAILKLYSSAKSAKSIPTFYEKEKITGTLEIDAVKGDSSIRIITIEITGRITTSPKIEDNHTFLTVTHTIWSKSSDVVRVPSASESATGSKLVGRCAWPFSIPLPRKAKEIGGDVESHPLPETFRESDVHASVQYEVTVHVARGKLRTDNWIRAPFAYVPSSRPGLPSELRRLACEHNAPVPGPDVDPLGWSLSQGAVTRGLVFRSREAEVHCSLSLANPLCYTRGSTIPCFLKLSSRDSQALDWISNPNSIQLNLRRSVKYCVAATFGRTDIAWKKYYKDICTASWRPSRTIPSDTHNWYLEGEIKLPKDLKPSSKIGYFDISYSVDLCPFDLTGFQSSEDVEFLLSQPVEIVTMHPKASRHVSYSPPPAYDYS</sequence>
<dbReference type="PANTHER" id="PTHR11188:SF17">
    <property type="entry name" value="FI21816P1"/>
    <property type="match status" value="1"/>
</dbReference>
<comment type="caution">
    <text evidence="1">The sequence shown here is derived from an EMBL/GenBank/DDBJ whole genome shotgun (WGS) entry which is preliminary data.</text>
</comment>
<reference evidence="1" key="1">
    <citation type="journal article" date="2021" name="Genome Biol. Evol.">
        <title>The assembled and annotated genome of the fairy-ring fungus Marasmius oreades.</title>
        <authorList>
            <person name="Hiltunen M."/>
            <person name="Ament-Velasquez S.L."/>
            <person name="Johannesson H."/>
        </authorList>
    </citation>
    <scope>NUCLEOTIDE SEQUENCE</scope>
    <source>
        <strain evidence="1">03SP1</strain>
    </source>
</reference>